<reference evidence="2 3" key="1">
    <citation type="journal article" date="2020" name="Nat. Food">
        <title>A phased Vanilla planifolia genome enables genetic improvement of flavour and production.</title>
        <authorList>
            <person name="Hasing T."/>
            <person name="Tang H."/>
            <person name="Brym M."/>
            <person name="Khazi F."/>
            <person name="Huang T."/>
            <person name="Chambers A.H."/>
        </authorList>
    </citation>
    <scope>NUCLEOTIDE SEQUENCE [LARGE SCALE GENOMIC DNA]</scope>
    <source>
        <tissue evidence="2">Leaf</tissue>
    </source>
</reference>
<evidence type="ECO:0000313" key="3">
    <source>
        <dbReference type="Proteomes" id="UP000636800"/>
    </source>
</evidence>
<dbReference type="AlphaFoldDB" id="A0A835PFU8"/>
<dbReference type="OrthoDB" id="5404651at2759"/>
<evidence type="ECO:0000313" key="2">
    <source>
        <dbReference type="EMBL" id="KAG0453021.1"/>
    </source>
</evidence>
<feature type="transmembrane region" description="Helical" evidence="1">
    <location>
        <begin position="6"/>
        <end position="23"/>
    </location>
</feature>
<dbReference type="EMBL" id="JADCNL010000014">
    <property type="protein sequence ID" value="KAG0453021.1"/>
    <property type="molecule type" value="Genomic_DNA"/>
</dbReference>
<accession>A0A835PFU8</accession>
<evidence type="ECO:0000256" key="1">
    <source>
        <dbReference type="SAM" id="Phobius"/>
    </source>
</evidence>
<keyword evidence="1" id="KW-1133">Transmembrane helix</keyword>
<gene>
    <name evidence="2" type="ORF">HPP92_025685</name>
</gene>
<proteinExistence type="predicted"/>
<comment type="caution">
    <text evidence="2">The sequence shown here is derived from an EMBL/GenBank/DDBJ whole genome shotgun (WGS) entry which is preliminary data.</text>
</comment>
<organism evidence="2 3">
    <name type="scientific">Vanilla planifolia</name>
    <name type="common">Vanilla</name>
    <dbReference type="NCBI Taxonomy" id="51239"/>
    <lineage>
        <taxon>Eukaryota</taxon>
        <taxon>Viridiplantae</taxon>
        <taxon>Streptophyta</taxon>
        <taxon>Embryophyta</taxon>
        <taxon>Tracheophyta</taxon>
        <taxon>Spermatophyta</taxon>
        <taxon>Magnoliopsida</taxon>
        <taxon>Liliopsida</taxon>
        <taxon>Asparagales</taxon>
        <taxon>Orchidaceae</taxon>
        <taxon>Vanilloideae</taxon>
        <taxon>Vanilleae</taxon>
        <taxon>Vanilla</taxon>
    </lineage>
</organism>
<protein>
    <submittedName>
        <fullName evidence="2">Uncharacterized protein</fullName>
    </submittedName>
</protein>
<keyword evidence="1" id="KW-0812">Transmembrane</keyword>
<keyword evidence="1" id="KW-0472">Membrane</keyword>
<sequence length="65" mass="7102">MVATTTSSIIIGVFFCLLIVALHDKYAFIFTSSSVLINDVDHLSQVLVKQVSPKVGDYAKMLALE</sequence>
<keyword evidence="3" id="KW-1185">Reference proteome</keyword>
<name>A0A835PFU8_VANPL</name>
<dbReference type="Proteomes" id="UP000636800">
    <property type="component" value="Unassembled WGS sequence"/>
</dbReference>